<accession>A0AAV5QED0</accession>
<keyword evidence="1" id="KW-0677">Repeat</keyword>
<dbReference type="Proteomes" id="UP001360560">
    <property type="component" value="Unassembled WGS sequence"/>
</dbReference>
<dbReference type="InterPro" id="IPR021133">
    <property type="entry name" value="HEAT_type_2"/>
</dbReference>
<keyword evidence="6" id="KW-1185">Reference proteome</keyword>
<dbReference type="EMBL" id="BTFZ01000001">
    <property type="protein sequence ID" value="GMM32699.1"/>
    <property type="molecule type" value="Genomic_DNA"/>
</dbReference>
<evidence type="ECO:0000313" key="5">
    <source>
        <dbReference type="EMBL" id="GMM32699.1"/>
    </source>
</evidence>
<gene>
    <name evidence="5" type="ORF">DASC09_000240</name>
</gene>
<evidence type="ECO:0000256" key="3">
    <source>
        <dbReference type="PROSITE-ProRule" id="PRU00103"/>
    </source>
</evidence>
<dbReference type="RefSeq" id="XP_064849699.1">
    <property type="nucleotide sequence ID" value="XM_064993627.1"/>
</dbReference>
<feature type="repeat" description="HEAT" evidence="3">
    <location>
        <begin position="398"/>
        <end position="435"/>
    </location>
</feature>
<dbReference type="Pfam" id="PF02985">
    <property type="entry name" value="HEAT"/>
    <property type="match status" value="1"/>
</dbReference>
<feature type="domain" description="Phosphatase PP2A regulatory subunit A/Splicing factor 3B subunit 1-like HEAT repeat" evidence="4">
    <location>
        <begin position="317"/>
        <end position="390"/>
    </location>
</feature>
<dbReference type="Gene3D" id="1.25.10.10">
    <property type="entry name" value="Leucine-rich Repeat Variant"/>
    <property type="match status" value="1"/>
</dbReference>
<dbReference type="Pfam" id="PF22646">
    <property type="entry name" value="PPP2R1A-like_HEAT"/>
    <property type="match status" value="1"/>
</dbReference>
<dbReference type="PANTHER" id="PTHR10648:SF4">
    <property type="entry name" value="PROTEIN PHOSPHATASE 2 (FORMERLY 2A), REGULATORY SUBUNIT A, BETA ISOFORM-RELATED"/>
    <property type="match status" value="1"/>
</dbReference>
<feature type="repeat" description="HEAT" evidence="3">
    <location>
        <begin position="437"/>
        <end position="474"/>
    </location>
</feature>
<organism evidence="5 6">
    <name type="scientific">Saccharomycopsis crataegensis</name>
    <dbReference type="NCBI Taxonomy" id="43959"/>
    <lineage>
        <taxon>Eukaryota</taxon>
        <taxon>Fungi</taxon>
        <taxon>Dikarya</taxon>
        <taxon>Ascomycota</taxon>
        <taxon>Saccharomycotina</taxon>
        <taxon>Saccharomycetes</taxon>
        <taxon>Saccharomycopsidaceae</taxon>
        <taxon>Saccharomycopsis</taxon>
    </lineage>
</organism>
<dbReference type="GO" id="GO:0005829">
    <property type="term" value="C:cytosol"/>
    <property type="evidence" value="ECO:0007669"/>
    <property type="project" value="TreeGrafter"/>
</dbReference>
<evidence type="ECO:0000259" key="4">
    <source>
        <dbReference type="Pfam" id="PF22646"/>
    </source>
</evidence>
<dbReference type="InterPro" id="IPR016024">
    <property type="entry name" value="ARM-type_fold"/>
</dbReference>
<comment type="similarity">
    <text evidence="2">Belongs to the phosphatase 2A regulatory subunit A family.</text>
</comment>
<feature type="repeat" description="HEAT" evidence="3">
    <location>
        <begin position="101"/>
        <end position="139"/>
    </location>
</feature>
<comment type="caution">
    <text evidence="5">The sequence shown here is derived from an EMBL/GenBank/DDBJ whole genome shotgun (WGS) entry which is preliminary data.</text>
</comment>
<dbReference type="GeneID" id="90070678"/>
<dbReference type="InterPro" id="IPR051023">
    <property type="entry name" value="PP2A_Regulatory_Subunit_A"/>
</dbReference>
<dbReference type="GO" id="GO:0019888">
    <property type="term" value="F:protein phosphatase regulator activity"/>
    <property type="evidence" value="ECO:0007669"/>
    <property type="project" value="TreeGrafter"/>
</dbReference>
<sequence length="719" mass="81631">MDFQKSQQSNTAADSIGEILYPLALLMDELKHDDVSNRVQAMQRLDTIAIALGPERARNELLPFLFEVAHDDEDEVFAVLAQQLNGSFIPFIGGEEYATFLLPTLEFLSAIEEPVVRDKAIASLNDIADHLSLTQLNNEFLIVINNLATADWFSSRVSSCGLFKSVISRVDINTRKELLYLYLKLIKDDTPMVRRAAATQLPSIITSLEELELNSEKHLDSDKYASTEPSNNNDWSLLFQTFKSLVNDDQDSVKFLSVDVMIAIIKLFNAVRNDKSHNDQLLEDFLKLANDQSWRVRYMISEKFSSIVEYFNKSDLNDKILNKFIALLKDHEAEVRKSISKQIPDFSKLIEQKNVIDKIIPQAEELITDQNELVRSALASKIAGLAPILGEKPTSEYLLNIFLEMLNDEFPEVRLNIISNLTTVNNVIGINLLSKALLPAITELAKDKQWRVRLAIIEYIPLLSKQLGIEFFNKVLSGLCMSWLWDSVYTIREAAVLNLKRLAEVFGDKWAKEEIIDKILNNEILNDYKKENPDLFPDLAGNGDLTNNEDSEIIDGSNIENVNNSIMNNFIYRITCLFSLISLVDVVEDDSIITNEILSYLNRLSNDSVPNIKFNVAKGYKKVAFRLLKLEKEESDTPEENVSNEEEDELLEVKALKDDKYITKLTSEEEKAKVYSVINEKILPFLANLSEDKDIDVQFFAKKSTNEIQVGLDKVGISS</sequence>
<evidence type="ECO:0000256" key="2">
    <source>
        <dbReference type="ARBA" id="ARBA00038332"/>
    </source>
</evidence>
<dbReference type="SUPFAM" id="SSF48371">
    <property type="entry name" value="ARM repeat"/>
    <property type="match status" value="1"/>
</dbReference>
<feature type="repeat" description="HEAT" evidence="3">
    <location>
        <begin position="178"/>
        <end position="216"/>
    </location>
</feature>
<evidence type="ECO:0000256" key="1">
    <source>
        <dbReference type="ARBA" id="ARBA00022737"/>
    </source>
</evidence>
<feature type="repeat" description="HEAT" evidence="3">
    <location>
        <begin position="281"/>
        <end position="319"/>
    </location>
</feature>
<name>A0AAV5QED0_9ASCO</name>
<protein>
    <submittedName>
        <fullName evidence="5">Protein phosphatase 2A structural subunit</fullName>
    </submittedName>
</protein>
<dbReference type="InterPro" id="IPR011989">
    <property type="entry name" value="ARM-like"/>
</dbReference>
<proteinExistence type="inferred from homology"/>
<reference evidence="5 6" key="1">
    <citation type="journal article" date="2023" name="Elife">
        <title>Identification of key yeast species and microbe-microbe interactions impacting larval growth of Drosophila in the wild.</title>
        <authorList>
            <person name="Mure A."/>
            <person name="Sugiura Y."/>
            <person name="Maeda R."/>
            <person name="Honda K."/>
            <person name="Sakurai N."/>
            <person name="Takahashi Y."/>
            <person name="Watada M."/>
            <person name="Katoh T."/>
            <person name="Gotoh A."/>
            <person name="Gotoh Y."/>
            <person name="Taniguchi I."/>
            <person name="Nakamura K."/>
            <person name="Hayashi T."/>
            <person name="Katayama T."/>
            <person name="Uemura T."/>
            <person name="Hattori Y."/>
        </authorList>
    </citation>
    <scope>NUCLEOTIDE SEQUENCE [LARGE SCALE GENOMIC DNA]</scope>
    <source>
        <strain evidence="5 6">SC-9</strain>
    </source>
</reference>
<dbReference type="GO" id="GO:0005634">
    <property type="term" value="C:nucleus"/>
    <property type="evidence" value="ECO:0007669"/>
    <property type="project" value="TreeGrafter"/>
</dbReference>
<feature type="repeat" description="HEAT" evidence="3">
    <location>
        <begin position="359"/>
        <end position="397"/>
    </location>
</feature>
<dbReference type="InterPro" id="IPR000357">
    <property type="entry name" value="HEAT"/>
</dbReference>
<dbReference type="PANTHER" id="PTHR10648">
    <property type="entry name" value="SERINE/THREONINE-PROTEIN PHOSPHATASE PP2A 65 KDA REGULATORY SUBUNIT"/>
    <property type="match status" value="1"/>
</dbReference>
<dbReference type="AlphaFoldDB" id="A0AAV5QED0"/>
<feature type="repeat" description="HEAT" evidence="3">
    <location>
        <begin position="320"/>
        <end position="358"/>
    </location>
</feature>
<evidence type="ECO:0000313" key="6">
    <source>
        <dbReference type="Proteomes" id="UP001360560"/>
    </source>
</evidence>
<dbReference type="GO" id="GO:0000159">
    <property type="term" value="C:protein phosphatase type 2A complex"/>
    <property type="evidence" value="ECO:0007669"/>
    <property type="project" value="TreeGrafter"/>
</dbReference>
<dbReference type="InterPro" id="IPR054573">
    <property type="entry name" value="PP2A/SF3B1-like_HEAT"/>
</dbReference>
<dbReference type="PROSITE" id="PS50077">
    <property type="entry name" value="HEAT_REPEAT"/>
    <property type="match status" value="7"/>
</dbReference>